<gene>
    <name evidence="2" type="ORF">E2C01_073565</name>
</gene>
<evidence type="ECO:0000313" key="2">
    <source>
        <dbReference type="EMBL" id="MPC79053.1"/>
    </source>
</evidence>
<comment type="caution">
    <text evidence="2">The sequence shown here is derived from an EMBL/GenBank/DDBJ whole genome shotgun (WGS) entry which is preliminary data.</text>
</comment>
<organism evidence="2 3">
    <name type="scientific">Portunus trituberculatus</name>
    <name type="common">Swimming crab</name>
    <name type="synonym">Neptunus trituberculatus</name>
    <dbReference type="NCBI Taxonomy" id="210409"/>
    <lineage>
        <taxon>Eukaryota</taxon>
        <taxon>Metazoa</taxon>
        <taxon>Ecdysozoa</taxon>
        <taxon>Arthropoda</taxon>
        <taxon>Crustacea</taxon>
        <taxon>Multicrustacea</taxon>
        <taxon>Malacostraca</taxon>
        <taxon>Eumalacostraca</taxon>
        <taxon>Eucarida</taxon>
        <taxon>Decapoda</taxon>
        <taxon>Pleocyemata</taxon>
        <taxon>Brachyura</taxon>
        <taxon>Eubrachyura</taxon>
        <taxon>Portunoidea</taxon>
        <taxon>Portunidae</taxon>
        <taxon>Portuninae</taxon>
        <taxon>Portunus</taxon>
    </lineage>
</organism>
<dbReference type="Proteomes" id="UP000324222">
    <property type="component" value="Unassembled WGS sequence"/>
</dbReference>
<accession>A0A5B7I9S0</accession>
<feature type="region of interest" description="Disordered" evidence="1">
    <location>
        <begin position="1"/>
        <end position="32"/>
    </location>
</feature>
<name>A0A5B7I9S0_PORTR</name>
<evidence type="ECO:0000313" key="3">
    <source>
        <dbReference type="Proteomes" id="UP000324222"/>
    </source>
</evidence>
<protein>
    <submittedName>
        <fullName evidence="2">Uncharacterized protein</fullName>
    </submittedName>
</protein>
<proteinExistence type="predicted"/>
<evidence type="ECO:0000256" key="1">
    <source>
        <dbReference type="SAM" id="MobiDB-lite"/>
    </source>
</evidence>
<feature type="compositionally biased region" description="Polar residues" evidence="1">
    <location>
        <begin position="1"/>
        <end position="11"/>
    </location>
</feature>
<dbReference type="AlphaFoldDB" id="A0A5B7I9S0"/>
<keyword evidence="3" id="KW-1185">Reference proteome</keyword>
<reference evidence="2 3" key="1">
    <citation type="submission" date="2019-05" db="EMBL/GenBank/DDBJ databases">
        <title>Another draft genome of Portunus trituberculatus and its Hox gene families provides insights of decapod evolution.</title>
        <authorList>
            <person name="Jeong J.-H."/>
            <person name="Song I."/>
            <person name="Kim S."/>
            <person name="Choi T."/>
            <person name="Kim D."/>
            <person name="Ryu S."/>
            <person name="Kim W."/>
        </authorList>
    </citation>
    <scope>NUCLEOTIDE SEQUENCE [LARGE SCALE GENOMIC DNA]</scope>
    <source>
        <tissue evidence="2">Muscle</tissue>
    </source>
</reference>
<dbReference type="EMBL" id="VSRR010050107">
    <property type="protein sequence ID" value="MPC79053.1"/>
    <property type="molecule type" value="Genomic_DNA"/>
</dbReference>
<sequence>MPLLSSTTLAMNTHVAPRDRHKPLPLPPRVDAPGSDARALAPVWGRVLRRWLRLCCPWGCVLPGAWRRTGTAACESGRASPGRR</sequence>